<organism evidence="1 2">
    <name type="scientific">Paenibacillus terrae</name>
    <dbReference type="NCBI Taxonomy" id="159743"/>
    <lineage>
        <taxon>Bacteria</taxon>
        <taxon>Bacillati</taxon>
        <taxon>Bacillota</taxon>
        <taxon>Bacilli</taxon>
        <taxon>Bacillales</taxon>
        <taxon>Paenibacillaceae</taxon>
        <taxon>Paenibacillus</taxon>
    </lineage>
</organism>
<reference evidence="1 2" key="1">
    <citation type="submission" date="2018-01" db="EMBL/GenBank/DDBJ databases">
        <title>Bacillales members from the olive rhizosphere are effective biological control agents against Verticillium dahliae.</title>
        <authorList>
            <person name="Gomez-Lama C."/>
            <person name="Legarda G."/>
            <person name="Ruano-Rosa D."/>
            <person name="Pizarro-Tobias P."/>
            <person name="Valverde-Corredor A."/>
            <person name="Niqui J.L."/>
            <person name="Trivino J.C."/>
            <person name="Roca A."/>
            <person name="Mercado-Blanco J."/>
        </authorList>
    </citation>
    <scope>NUCLEOTIDE SEQUENCE [LARGE SCALE GENOMIC DNA]</scope>
    <source>
        <strain evidence="1 2">PIC167</strain>
    </source>
</reference>
<dbReference type="Proteomes" id="UP000308114">
    <property type="component" value="Unassembled WGS sequence"/>
</dbReference>
<accession>A0A4U2Q117</accession>
<name>A0A4U2Q117_9BACL</name>
<sequence>MSCTVIQPPAHSLFPVAGGFLFYGNHRRDALQLFRGTVHSQLKQHGYLYLLAVESIENYIHIMWFNWFIYP</sequence>
<comment type="caution">
    <text evidence="1">The sequence shown here is derived from an EMBL/GenBank/DDBJ whole genome shotgun (WGS) entry which is preliminary data.</text>
</comment>
<dbReference type="EMBL" id="PNXQ01000005">
    <property type="protein sequence ID" value="TKH45872.1"/>
    <property type="molecule type" value="Genomic_DNA"/>
</dbReference>
<dbReference type="AlphaFoldDB" id="A0A4U2Q117"/>
<evidence type="ECO:0000313" key="1">
    <source>
        <dbReference type="EMBL" id="TKH45872.1"/>
    </source>
</evidence>
<protein>
    <submittedName>
        <fullName evidence="1">Uncharacterized protein</fullName>
    </submittedName>
</protein>
<gene>
    <name evidence="1" type="ORF">C1I60_05355</name>
</gene>
<proteinExistence type="predicted"/>
<evidence type="ECO:0000313" key="2">
    <source>
        <dbReference type="Proteomes" id="UP000308114"/>
    </source>
</evidence>